<dbReference type="EMBL" id="QXWK01000014">
    <property type="protein sequence ID" value="NBH61653.1"/>
    <property type="molecule type" value="Genomic_DNA"/>
</dbReference>
<evidence type="ECO:0000313" key="1">
    <source>
        <dbReference type="EMBL" id="NBH61653.1"/>
    </source>
</evidence>
<reference evidence="1 2" key="1">
    <citation type="submission" date="2018-08" db="EMBL/GenBank/DDBJ databases">
        <title>Murine metabolic-syndrome-specific gut microbial biobank.</title>
        <authorList>
            <person name="Liu C."/>
        </authorList>
    </citation>
    <scope>NUCLEOTIDE SEQUENCE [LARGE SCALE GENOMIC DNA]</scope>
    <source>
        <strain evidence="1 2">28</strain>
    </source>
</reference>
<dbReference type="InterPro" id="IPR041025">
    <property type="entry name" value="HNH_repeat"/>
</dbReference>
<name>A0A845QLN6_9FIRM</name>
<sequence>MAKQIKPTEKRAVTLLCYSFFRFCDMEEGKLIAERETTQYKQYLLTVLCRQPDKKYHMGNRDSSVWQHYALGSKDGKMLYESFSEEELLQFLRDIARELNHTPSQKEVFWVMREYIKRRFGKWPYALRLAGLSTAAGKGGASMEAQDAAEAHKNALLQQVREKAIQLGRFPHPGDMPQVCADLKKHYKLWAEVLKAAGVTPQLLNEKCVYKIEDLEPEYLAMLEEVKACAYKLGRSPAHGDVEPSLKKALITRCGSWRNALFQIGLRPVAAKNPFQNIYIDYRKSENRHSHTAGTQGCLYKVLNLHDEDKAMFAELSALYREIGRPPLSRELPKEIRSRLHKVCGSWVNALYQIDIKPEEYYKILKEAKAHGE</sequence>
<organism evidence="1 2">
    <name type="scientific">Anaerotruncus colihominis</name>
    <dbReference type="NCBI Taxonomy" id="169435"/>
    <lineage>
        <taxon>Bacteria</taxon>
        <taxon>Bacillati</taxon>
        <taxon>Bacillota</taxon>
        <taxon>Clostridia</taxon>
        <taxon>Eubacteriales</taxon>
        <taxon>Oscillospiraceae</taxon>
        <taxon>Anaerotruncus</taxon>
    </lineage>
</organism>
<dbReference type="Proteomes" id="UP000446866">
    <property type="component" value="Unassembled WGS sequence"/>
</dbReference>
<dbReference type="Pfam" id="PF18780">
    <property type="entry name" value="HNH_repeat"/>
    <property type="match status" value="3"/>
</dbReference>
<protein>
    <submittedName>
        <fullName evidence="1">Uncharacterized protein</fullName>
    </submittedName>
</protein>
<proteinExistence type="predicted"/>
<keyword evidence="2" id="KW-1185">Reference proteome</keyword>
<gene>
    <name evidence="1" type="ORF">D0435_08315</name>
</gene>
<accession>A0A845QLN6</accession>
<evidence type="ECO:0000313" key="2">
    <source>
        <dbReference type="Proteomes" id="UP000446866"/>
    </source>
</evidence>
<dbReference type="AlphaFoldDB" id="A0A845QLN6"/>
<comment type="caution">
    <text evidence="1">The sequence shown here is derived from an EMBL/GenBank/DDBJ whole genome shotgun (WGS) entry which is preliminary data.</text>
</comment>